<sequence>DKRTISPPLTSRAHSSTVPILADCSHFSSSSSSCASSFGSEHNQLAWLPGAQLFPPADHHSLNFLNFDFMKSSDTASERSDTPNSSTTTSSYFGNFSSAFDGLFAADTADTAAPDMDEVQTPKKVSDSEEEKSKPAKKSDSAYCGYVESFPYYYKLNRLYNALALQKMQTERLKKAGLLSHVNQNNPAAVAQAYAAFQATGQMAASPPKHKQRANFKANLKSNKKSSQPTQQKNF</sequence>
<feature type="region of interest" description="Disordered" evidence="1">
    <location>
        <begin position="112"/>
        <end position="138"/>
    </location>
</feature>
<reference evidence="2 3" key="1">
    <citation type="journal article" date="2018" name="Sci. Rep.">
        <title>Genomic signatures of local adaptation to the degree of environmental predictability in rotifers.</title>
        <authorList>
            <person name="Franch-Gras L."/>
            <person name="Hahn C."/>
            <person name="Garcia-Roger E.M."/>
            <person name="Carmona M.J."/>
            <person name="Serra M."/>
            <person name="Gomez A."/>
        </authorList>
    </citation>
    <scope>NUCLEOTIDE SEQUENCE [LARGE SCALE GENOMIC DNA]</scope>
    <source>
        <strain evidence="2">HYR1</strain>
    </source>
</reference>
<dbReference type="Proteomes" id="UP000276133">
    <property type="component" value="Unassembled WGS sequence"/>
</dbReference>
<evidence type="ECO:0000256" key="1">
    <source>
        <dbReference type="SAM" id="MobiDB-lite"/>
    </source>
</evidence>
<name>A0A3M7QL05_BRAPC</name>
<evidence type="ECO:0000313" key="2">
    <source>
        <dbReference type="EMBL" id="RNA12126.1"/>
    </source>
</evidence>
<feature type="compositionally biased region" description="Polar residues" evidence="1">
    <location>
        <begin position="225"/>
        <end position="235"/>
    </location>
</feature>
<dbReference type="AlphaFoldDB" id="A0A3M7QL05"/>
<dbReference type="OrthoDB" id="19928at2759"/>
<feature type="non-terminal residue" evidence="2">
    <location>
        <position position="1"/>
    </location>
</feature>
<protein>
    <submittedName>
        <fullName evidence="2">Uncharacterized protein</fullName>
    </submittedName>
</protein>
<keyword evidence="3" id="KW-1185">Reference proteome</keyword>
<proteinExistence type="predicted"/>
<dbReference type="EMBL" id="REGN01005763">
    <property type="protein sequence ID" value="RNA12126.1"/>
    <property type="molecule type" value="Genomic_DNA"/>
</dbReference>
<comment type="caution">
    <text evidence="2">The sequence shown here is derived from an EMBL/GenBank/DDBJ whole genome shotgun (WGS) entry which is preliminary data.</text>
</comment>
<gene>
    <name evidence="2" type="ORF">BpHYR1_017468</name>
</gene>
<feature type="region of interest" description="Disordered" evidence="1">
    <location>
        <begin position="202"/>
        <end position="235"/>
    </location>
</feature>
<feature type="compositionally biased region" description="Basic and acidic residues" evidence="1">
    <location>
        <begin position="120"/>
        <end position="138"/>
    </location>
</feature>
<evidence type="ECO:0000313" key="3">
    <source>
        <dbReference type="Proteomes" id="UP000276133"/>
    </source>
</evidence>
<organism evidence="2 3">
    <name type="scientific">Brachionus plicatilis</name>
    <name type="common">Marine rotifer</name>
    <name type="synonym">Brachionus muelleri</name>
    <dbReference type="NCBI Taxonomy" id="10195"/>
    <lineage>
        <taxon>Eukaryota</taxon>
        <taxon>Metazoa</taxon>
        <taxon>Spiralia</taxon>
        <taxon>Gnathifera</taxon>
        <taxon>Rotifera</taxon>
        <taxon>Eurotatoria</taxon>
        <taxon>Monogononta</taxon>
        <taxon>Pseudotrocha</taxon>
        <taxon>Ploima</taxon>
        <taxon>Brachionidae</taxon>
        <taxon>Brachionus</taxon>
    </lineage>
</organism>
<accession>A0A3M7QL05</accession>